<keyword evidence="3" id="KW-1185">Reference proteome</keyword>
<dbReference type="SUPFAM" id="SSF160214">
    <property type="entry name" value="FlaG-like"/>
    <property type="match status" value="1"/>
</dbReference>
<dbReference type="Proteomes" id="UP001292116">
    <property type="component" value="Unassembled WGS sequence"/>
</dbReference>
<dbReference type="InterPro" id="IPR005186">
    <property type="entry name" value="FlaG"/>
</dbReference>
<protein>
    <submittedName>
        <fullName evidence="2">Flagellar protein FlaG</fullName>
    </submittedName>
</protein>
<dbReference type="Pfam" id="PF03646">
    <property type="entry name" value="FlaG"/>
    <property type="match status" value="1"/>
</dbReference>
<evidence type="ECO:0000313" key="2">
    <source>
        <dbReference type="EMBL" id="MDZ5740231.1"/>
    </source>
</evidence>
<keyword evidence="2" id="KW-0966">Cell projection</keyword>
<name>A0ABU5L232_9PSED</name>
<feature type="region of interest" description="Disordered" evidence="1">
    <location>
        <begin position="18"/>
        <end position="44"/>
    </location>
</feature>
<feature type="compositionally biased region" description="Basic and acidic residues" evidence="1">
    <location>
        <begin position="20"/>
        <end position="44"/>
    </location>
</feature>
<organism evidence="2 3">
    <name type="scientific">Pseudomonas asiatica</name>
    <dbReference type="NCBI Taxonomy" id="2219225"/>
    <lineage>
        <taxon>Bacteria</taxon>
        <taxon>Pseudomonadati</taxon>
        <taxon>Pseudomonadota</taxon>
        <taxon>Gammaproteobacteria</taxon>
        <taxon>Pseudomonadales</taxon>
        <taxon>Pseudomonadaceae</taxon>
        <taxon>Pseudomonas</taxon>
    </lineage>
</organism>
<dbReference type="PANTHER" id="PTHR37166:SF1">
    <property type="entry name" value="PROTEIN FLAG"/>
    <property type="match status" value="1"/>
</dbReference>
<dbReference type="Gene3D" id="3.30.160.170">
    <property type="entry name" value="FlaG-like"/>
    <property type="match status" value="1"/>
</dbReference>
<keyword evidence="2" id="KW-0969">Cilium</keyword>
<dbReference type="InterPro" id="IPR035924">
    <property type="entry name" value="FlaG-like_sf"/>
</dbReference>
<keyword evidence="2" id="KW-0282">Flagellum</keyword>
<accession>A0ABU5L232</accession>
<reference evidence="2 3" key="1">
    <citation type="submission" date="2023-11" db="EMBL/GenBank/DDBJ databases">
        <title>Draft genomes analysis of Pseudomonas asiatica isolated from milk, feces and farm soil of cows suffering from clinical mastitis.</title>
        <authorList>
            <person name="Rahman T."/>
            <person name="Das Z.C."/>
            <person name="Hoque M.N."/>
        </authorList>
    </citation>
    <scope>NUCLEOTIDE SEQUENCE [LARGE SCALE GENOMIC DNA]</scope>
    <source>
        <strain evidence="2 3">2F2</strain>
    </source>
</reference>
<proteinExistence type="predicted"/>
<dbReference type="EMBL" id="JAXUBM010000022">
    <property type="protein sequence ID" value="MDZ5740231.1"/>
    <property type="molecule type" value="Genomic_DNA"/>
</dbReference>
<evidence type="ECO:0000313" key="3">
    <source>
        <dbReference type="Proteomes" id="UP001292116"/>
    </source>
</evidence>
<dbReference type="RefSeq" id="WP_322491658.1">
    <property type="nucleotide sequence ID" value="NZ_JAXUBM010000022.1"/>
</dbReference>
<comment type="caution">
    <text evidence="2">The sequence shown here is derived from an EMBL/GenBank/DDBJ whole genome shotgun (WGS) entry which is preliminary data.</text>
</comment>
<evidence type="ECO:0000256" key="1">
    <source>
        <dbReference type="SAM" id="MobiDB-lite"/>
    </source>
</evidence>
<sequence>MDMSLKLNLSYQAARSPEQVVEKPLDRSAEVSADSKQDDPAKVQGVDDVKSAVAEIEKFLSETRRNLQFSTDEESGKIVVKVIASDSGELIRQIPSEEALRIAQSLSDVKSVLFDAKA</sequence>
<gene>
    <name evidence="2" type="ORF">SOW75_18750</name>
</gene>
<dbReference type="PANTHER" id="PTHR37166">
    <property type="entry name" value="PROTEIN FLAG"/>
    <property type="match status" value="1"/>
</dbReference>